<evidence type="ECO:0000313" key="5">
    <source>
        <dbReference type="Proteomes" id="UP000829196"/>
    </source>
</evidence>
<dbReference type="SUPFAM" id="SSF57850">
    <property type="entry name" value="RING/U-box"/>
    <property type="match status" value="1"/>
</dbReference>
<dbReference type="GO" id="GO:0008270">
    <property type="term" value="F:zinc ion binding"/>
    <property type="evidence" value="ECO:0007669"/>
    <property type="project" value="UniProtKB-KW"/>
</dbReference>
<dbReference type="CDD" id="cd16448">
    <property type="entry name" value="RING-H2"/>
    <property type="match status" value="1"/>
</dbReference>
<dbReference type="AlphaFoldDB" id="A0A8T3BEC8"/>
<feature type="domain" description="RING-type" evidence="3">
    <location>
        <begin position="28"/>
        <end position="73"/>
    </location>
</feature>
<accession>A0A8T3BEC8</accession>
<dbReference type="OrthoDB" id="8062037at2759"/>
<comment type="caution">
    <text evidence="4">The sequence shown here is derived from an EMBL/GenBank/DDBJ whole genome shotgun (WGS) entry which is preliminary data.</text>
</comment>
<dbReference type="Gene3D" id="3.30.40.10">
    <property type="entry name" value="Zinc/RING finger domain, C3HC4 (zinc finger)"/>
    <property type="match status" value="1"/>
</dbReference>
<dbReference type="PANTHER" id="PTHR46798:SF19">
    <property type="entry name" value="OS09G0511500 PROTEIN"/>
    <property type="match status" value="1"/>
</dbReference>
<feature type="compositionally biased region" description="Pro residues" evidence="2">
    <location>
        <begin position="421"/>
        <end position="436"/>
    </location>
</feature>
<sequence>MSGSEAEYMDLEKPDLSEDRKGSVSPSCSICLEFVLDRGERSIAKLQCGHEFHLDCIGSAFNAKGAMQCPNCRKIEKGLWLYANGLHSSTDFDLDGWITENIYDLSYSELPFGFQWCPFRGFTRLTALLEEGDSQPNSYHDTSGSSTFADLSSSSTSSHACPYLALHHAMNVAHSSASVSVSENSPFHRTNLGVQSSVEMLNLHNFSSTEAQNSNWPQQSPSPSMSLVGNSDHSTSLYGIRFSRNDSSNQQRLGSFVQAHPLLHGSIAPRNGSNLVASSMGPPPIIGEVRAHARSHGQAVSSSSNRAAPFAAPVRRPRSRGVALVSAPSSADISGLYGVSVSNSTTRSHQDSDRHFDRYYGWGRETFTPLPWIPLEGESQWWSPFNPNQPPQSGSFLQRGGASGDRITQNHSENGYHQRMPLPPWMPPPPPPPPYM</sequence>
<feature type="region of interest" description="Disordered" evidence="2">
    <location>
        <begin position="383"/>
        <end position="436"/>
    </location>
</feature>
<dbReference type="InterPro" id="IPR013083">
    <property type="entry name" value="Znf_RING/FYVE/PHD"/>
</dbReference>
<feature type="compositionally biased region" description="Polar residues" evidence="2">
    <location>
        <begin position="383"/>
        <end position="396"/>
    </location>
</feature>
<name>A0A8T3BEC8_DENNO</name>
<reference evidence="4" key="1">
    <citation type="journal article" date="2022" name="Front. Genet.">
        <title>Chromosome-Scale Assembly of the Dendrobium nobile Genome Provides Insights Into the Molecular Mechanism of the Biosynthesis of the Medicinal Active Ingredient of Dendrobium.</title>
        <authorList>
            <person name="Xu Q."/>
            <person name="Niu S.-C."/>
            <person name="Li K.-L."/>
            <person name="Zheng P.-J."/>
            <person name="Zhang X.-J."/>
            <person name="Jia Y."/>
            <person name="Liu Y."/>
            <person name="Niu Y.-X."/>
            <person name="Yu L.-H."/>
            <person name="Chen D.-F."/>
            <person name="Zhang G.-Q."/>
        </authorList>
    </citation>
    <scope>NUCLEOTIDE SEQUENCE</scope>
    <source>
        <tissue evidence="4">Leaf</tissue>
    </source>
</reference>
<dbReference type="GO" id="GO:0004842">
    <property type="term" value="F:ubiquitin-protein transferase activity"/>
    <property type="evidence" value="ECO:0007669"/>
    <property type="project" value="InterPro"/>
</dbReference>
<feature type="region of interest" description="Disordered" evidence="2">
    <location>
        <begin position="1"/>
        <end position="23"/>
    </location>
</feature>
<organism evidence="4 5">
    <name type="scientific">Dendrobium nobile</name>
    <name type="common">Orchid</name>
    <dbReference type="NCBI Taxonomy" id="94219"/>
    <lineage>
        <taxon>Eukaryota</taxon>
        <taxon>Viridiplantae</taxon>
        <taxon>Streptophyta</taxon>
        <taxon>Embryophyta</taxon>
        <taxon>Tracheophyta</taxon>
        <taxon>Spermatophyta</taxon>
        <taxon>Magnoliopsida</taxon>
        <taxon>Liliopsida</taxon>
        <taxon>Asparagales</taxon>
        <taxon>Orchidaceae</taxon>
        <taxon>Epidendroideae</taxon>
        <taxon>Malaxideae</taxon>
        <taxon>Dendrobiinae</taxon>
        <taxon>Dendrobium</taxon>
    </lineage>
</organism>
<feature type="compositionally biased region" description="Basic and acidic residues" evidence="2">
    <location>
        <begin position="10"/>
        <end position="22"/>
    </location>
</feature>
<dbReference type="Pfam" id="PF13639">
    <property type="entry name" value="zf-RING_2"/>
    <property type="match status" value="1"/>
</dbReference>
<proteinExistence type="predicted"/>
<evidence type="ECO:0000256" key="2">
    <source>
        <dbReference type="SAM" id="MobiDB-lite"/>
    </source>
</evidence>
<evidence type="ECO:0000313" key="4">
    <source>
        <dbReference type="EMBL" id="KAI0511469.1"/>
    </source>
</evidence>
<evidence type="ECO:0000259" key="3">
    <source>
        <dbReference type="PROSITE" id="PS50089"/>
    </source>
</evidence>
<dbReference type="EMBL" id="JAGYWB010000009">
    <property type="protein sequence ID" value="KAI0511469.1"/>
    <property type="molecule type" value="Genomic_DNA"/>
</dbReference>
<dbReference type="PROSITE" id="PS50089">
    <property type="entry name" value="ZF_RING_2"/>
    <property type="match status" value="1"/>
</dbReference>
<feature type="compositionally biased region" description="Low complexity" evidence="2">
    <location>
        <begin position="212"/>
        <end position="226"/>
    </location>
</feature>
<evidence type="ECO:0000256" key="1">
    <source>
        <dbReference type="PROSITE-ProRule" id="PRU00175"/>
    </source>
</evidence>
<keyword evidence="5" id="KW-1185">Reference proteome</keyword>
<keyword evidence="1" id="KW-0862">Zinc</keyword>
<keyword evidence="1" id="KW-0863">Zinc-finger</keyword>
<dbReference type="InterPro" id="IPR044274">
    <property type="entry name" value="RFI2"/>
</dbReference>
<feature type="region of interest" description="Disordered" evidence="2">
    <location>
        <begin position="209"/>
        <end position="229"/>
    </location>
</feature>
<dbReference type="PANTHER" id="PTHR46798">
    <property type="entry name" value="OS09G0511500 PROTEIN"/>
    <property type="match status" value="1"/>
</dbReference>
<protein>
    <recommendedName>
        <fullName evidence="3">RING-type domain-containing protein</fullName>
    </recommendedName>
</protein>
<dbReference type="SMART" id="SM00184">
    <property type="entry name" value="RING"/>
    <property type="match status" value="1"/>
</dbReference>
<feature type="compositionally biased region" description="Polar residues" evidence="2">
    <location>
        <begin position="406"/>
        <end position="415"/>
    </location>
</feature>
<dbReference type="Proteomes" id="UP000829196">
    <property type="component" value="Unassembled WGS sequence"/>
</dbReference>
<keyword evidence="1" id="KW-0479">Metal-binding</keyword>
<dbReference type="InterPro" id="IPR001841">
    <property type="entry name" value="Znf_RING"/>
</dbReference>
<gene>
    <name evidence="4" type="ORF">KFK09_012099</name>
</gene>